<keyword evidence="3" id="KW-0812">Transmembrane</keyword>
<feature type="transmembrane region" description="Helical" evidence="3">
    <location>
        <begin position="42"/>
        <end position="63"/>
    </location>
</feature>
<evidence type="ECO:0000259" key="4">
    <source>
        <dbReference type="Pfam" id="PF07859"/>
    </source>
</evidence>
<proteinExistence type="predicted"/>
<dbReference type="AlphaFoldDB" id="A0A7S3QEW8"/>
<feature type="domain" description="Alpha/beta hydrolase fold-3" evidence="4">
    <location>
        <begin position="364"/>
        <end position="509"/>
    </location>
</feature>
<evidence type="ECO:0000256" key="1">
    <source>
        <dbReference type="ARBA" id="ARBA00022801"/>
    </source>
</evidence>
<gene>
    <name evidence="5" type="ORF">CDEB00056_LOCUS20308</name>
</gene>
<dbReference type="EMBL" id="HBIO01026431">
    <property type="protein sequence ID" value="CAE0475455.1"/>
    <property type="molecule type" value="Transcribed_RNA"/>
</dbReference>
<evidence type="ECO:0000256" key="3">
    <source>
        <dbReference type="SAM" id="Phobius"/>
    </source>
</evidence>
<keyword evidence="1" id="KW-0378">Hydrolase</keyword>
<sequence length="668" mass="74466">MRDPTGTLSHRLYNCLRLWIWRKDQDQQEKDASQSQCTSTSFFFRALFTSLIICFVIGASLLSRSDARNSNSQQQQQQHRLRRLISRVWIYISRRSTLLLHFMFKCILTDNLVNTRLLAKQPHKRENYALVNSKSNSGSSDAGVSGGDGGGGAHIQILQRIRSRYYFTETYGLHWPFCMLWDRMIRKSNANAGKRCEDRNCLVGGTAWIPRYPNILNDTSTLVSADIDRMSSDTNVNANVNVNSSPFSTCPYGEDIPLEVEITCPSSCIGNASSENGKTVEYCKTRGFGYRNFKACNIEDLNLQTEISIPGTSETVHVPIILHFHGGAYALGTARDFFPIVVASLLQHKMKTASRSGGSSSPSHSLPHSLPSPPPVILVSVNYRLAPECPFPGPIIDCLSAAKYFIETFPNAAIHLSGISAGANAAMVVGMECTRMYPPTDTNSLPRTRRGRISKVNVNGHVGVIKSIAVIQPMFMPLCNTRSFDRFTSTSSLSSSFLMWGWSSYLQLNGEPQQKTDENECNDGDDDDDDDDGKNGGRVNDSFGAFDRKEKYMNDMMNHPLFQVDASTNGTSHPLLRLVWPQVDLPIFKVDAHVPKIIVTTSSNDPLRDDGLDLIECLHAKDIPVQAFKCYGDHGYSILTDSTWRKEFVSEWGKCLWPVKESDKSCNG</sequence>
<protein>
    <recommendedName>
        <fullName evidence="4">Alpha/beta hydrolase fold-3 domain-containing protein</fullName>
    </recommendedName>
</protein>
<reference evidence="5" key="1">
    <citation type="submission" date="2021-01" db="EMBL/GenBank/DDBJ databases">
        <authorList>
            <person name="Corre E."/>
            <person name="Pelletier E."/>
            <person name="Niang G."/>
            <person name="Scheremetjew M."/>
            <person name="Finn R."/>
            <person name="Kale V."/>
            <person name="Holt S."/>
            <person name="Cochrane G."/>
            <person name="Meng A."/>
            <person name="Brown T."/>
            <person name="Cohen L."/>
        </authorList>
    </citation>
    <scope>NUCLEOTIDE SEQUENCE</scope>
    <source>
        <strain evidence="5">MM31A-1</strain>
    </source>
</reference>
<dbReference type="InterPro" id="IPR013094">
    <property type="entry name" value="AB_hydrolase_3"/>
</dbReference>
<dbReference type="Pfam" id="PF07859">
    <property type="entry name" value="Abhydrolase_3"/>
    <property type="match status" value="1"/>
</dbReference>
<keyword evidence="3" id="KW-1133">Transmembrane helix</keyword>
<accession>A0A7S3QEW8</accession>
<dbReference type="PANTHER" id="PTHR48081:SF8">
    <property type="entry name" value="ALPHA_BETA HYDROLASE FOLD-3 DOMAIN-CONTAINING PROTEIN-RELATED"/>
    <property type="match status" value="1"/>
</dbReference>
<evidence type="ECO:0000256" key="2">
    <source>
        <dbReference type="SAM" id="MobiDB-lite"/>
    </source>
</evidence>
<name>A0A7S3QEW8_9STRA</name>
<organism evidence="5">
    <name type="scientific">Chaetoceros debilis</name>
    <dbReference type="NCBI Taxonomy" id="122233"/>
    <lineage>
        <taxon>Eukaryota</taxon>
        <taxon>Sar</taxon>
        <taxon>Stramenopiles</taxon>
        <taxon>Ochrophyta</taxon>
        <taxon>Bacillariophyta</taxon>
        <taxon>Coscinodiscophyceae</taxon>
        <taxon>Chaetocerotophycidae</taxon>
        <taxon>Chaetocerotales</taxon>
        <taxon>Chaetocerotaceae</taxon>
        <taxon>Chaetoceros</taxon>
    </lineage>
</organism>
<evidence type="ECO:0000313" key="5">
    <source>
        <dbReference type="EMBL" id="CAE0475455.1"/>
    </source>
</evidence>
<dbReference type="PANTHER" id="PTHR48081">
    <property type="entry name" value="AB HYDROLASE SUPERFAMILY PROTEIN C4A8.06C"/>
    <property type="match status" value="1"/>
</dbReference>
<dbReference type="InterPro" id="IPR029058">
    <property type="entry name" value="AB_hydrolase_fold"/>
</dbReference>
<keyword evidence="3" id="KW-0472">Membrane</keyword>
<feature type="region of interest" description="Disordered" evidence="2">
    <location>
        <begin position="511"/>
        <end position="543"/>
    </location>
</feature>
<dbReference type="GO" id="GO:0016787">
    <property type="term" value="F:hydrolase activity"/>
    <property type="evidence" value="ECO:0007669"/>
    <property type="project" value="UniProtKB-KW"/>
</dbReference>
<dbReference type="SUPFAM" id="SSF53474">
    <property type="entry name" value="alpha/beta-Hydrolases"/>
    <property type="match status" value="1"/>
</dbReference>
<dbReference type="InterPro" id="IPR050300">
    <property type="entry name" value="GDXG_lipolytic_enzyme"/>
</dbReference>
<dbReference type="Gene3D" id="3.40.50.1820">
    <property type="entry name" value="alpha/beta hydrolase"/>
    <property type="match status" value="1"/>
</dbReference>
<feature type="compositionally biased region" description="Acidic residues" evidence="2">
    <location>
        <begin position="519"/>
        <end position="532"/>
    </location>
</feature>